<dbReference type="PROSITE" id="PS52016">
    <property type="entry name" value="TONB_DEPENDENT_REC_3"/>
    <property type="match status" value="1"/>
</dbReference>
<keyword evidence="1" id="KW-0998">Cell outer membrane</keyword>
<feature type="domain" description="TonB-dependent receptor plug" evidence="3">
    <location>
        <begin position="50"/>
        <end position="155"/>
    </location>
</feature>
<evidence type="ECO:0000256" key="2">
    <source>
        <dbReference type="SAM" id="SignalP"/>
    </source>
</evidence>
<keyword evidence="1" id="KW-0812">Transmembrane</keyword>
<keyword evidence="1" id="KW-0813">Transport</keyword>
<sequence length="942" mass="105089">MKKKNIIIPAFLAVVSLQAFAQEANDSILGKSTSFSNQPVHVGYNSTQRLEESTSSASIIYGDQINKRGAKNVTTSLYGQGLGLTALQESGSYTKQSSALYIRGLQSLSGSTPLILVDGIERDLDFITPEEVESVTILKDAAAVALYGYKGINGVLHVVTKRGKYNSKEINVSYDHVINWQARRPKFADAYTYGNAINEALKNDGQAIRYSDDELNAFRSGKYPYLYPNVDWVKETFKDTGASNIYNVSFRGGGSKFRYYALANLTNNSGFIANPNMNDGYSTQDMYSKANLRTNLDIDLTPKTKLIVNLLGTLSESRVPGHNEDSDSKKNTDLWNMIYSLPSAAIPARLEDGTWGGSSIWPGTSNPVAMSQAAAYSKGHNYSLFADMKLSQDLSSITPGLRAHVLMAYDNISNYWENHSKTFVYGSNAVTGWANGEPTTTQYYKGGADTGMGTESNIIGWNRALNLAGSVDYTNNFGDHSLYSQLKWDYEYRNTKGLNHTWYRQNASLYAHYGYKARYYADVTLVASQSNKLAPGHKWAYSPTISGAWVMSKEDFMKDISFIDFLKVRASFGVINIDKLPISDDTEQEGYWEQVYTGGSYYPFDTGYSVGTSSWTLGRLASLNSTHEKAYKYNFGVDATLFNGLNLMIDGYYQRRSDIWVSSSGQYSSVLGFTAPFENGGIVDSWGVEVGADYTKNIGEVAFNIGANFTYNKNKVIEMMEEPRLYSNLKQTGNALNQIYGLKAIGFFKDQADIDASPVQQFGTVKPGDIKYQDINGDQKIDENDKCDLAYSNVVPEIYYSFRLGAEWKGIGFNALFQGTGNYSAILNTKSVYWPLINNTTISQHYYDNRWTENNMNAKYPRLTSQSNENNYQNNSVWVEDRSFLKLRTVELYYNLPASLLSKTKIMKGAKVYVRGTDLLCFDHIKIADPESYGATSPLTRS</sequence>
<comment type="caution">
    <text evidence="4">The sequence shown here is derived from an EMBL/GenBank/DDBJ whole genome shotgun (WGS) entry which is preliminary data.</text>
</comment>
<dbReference type="InterPro" id="IPR012910">
    <property type="entry name" value="Plug_dom"/>
</dbReference>
<evidence type="ECO:0000313" key="5">
    <source>
        <dbReference type="Proteomes" id="UP000263098"/>
    </source>
</evidence>
<evidence type="ECO:0000259" key="3">
    <source>
        <dbReference type="Pfam" id="PF07715"/>
    </source>
</evidence>
<name>A0A3D2SGA3_9BACE</name>
<dbReference type="InterPro" id="IPR023996">
    <property type="entry name" value="TonB-dep_OMP_SusC/RagA"/>
</dbReference>
<dbReference type="Proteomes" id="UP000263098">
    <property type="component" value="Unassembled WGS sequence"/>
</dbReference>
<dbReference type="AlphaFoldDB" id="A0A3D2SGA3"/>
<feature type="signal peptide" evidence="2">
    <location>
        <begin position="1"/>
        <end position="21"/>
    </location>
</feature>
<proteinExistence type="inferred from homology"/>
<evidence type="ECO:0000313" key="4">
    <source>
        <dbReference type="EMBL" id="HCK24859.1"/>
    </source>
</evidence>
<comment type="similarity">
    <text evidence="1">Belongs to the TonB-dependent receptor family.</text>
</comment>
<dbReference type="InterPro" id="IPR037066">
    <property type="entry name" value="Plug_dom_sf"/>
</dbReference>
<feature type="non-terminal residue" evidence="4">
    <location>
        <position position="942"/>
    </location>
</feature>
<feature type="chain" id="PRO_5017763853" evidence="2">
    <location>
        <begin position="22"/>
        <end position="942"/>
    </location>
</feature>
<dbReference type="EMBL" id="DPVG01000323">
    <property type="protein sequence ID" value="HCK24859.1"/>
    <property type="molecule type" value="Genomic_DNA"/>
</dbReference>
<dbReference type="GO" id="GO:0009279">
    <property type="term" value="C:cell outer membrane"/>
    <property type="evidence" value="ECO:0007669"/>
    <property type="project" value="UniProtKB-SubCell"/>
</dbReference>
<dbReference type="Pfam" id="PF07715">
    <property type="entry name" value="Plug"/>
    <property type="match status" value="1"/>
</dbReference>
<protein>
    <submittedName>
        <fullName evidence="4">SusC/RagA family TonB-linked outer membrane protein</fullName>
    </submittedName>
</protein>
<dbReference type="NCBIfam" id="TIGR04056">
    <property type="entry name" value="OMP_RagA_SusC"/>
    <property type="match status" value="1"/>
</dbReference>
<keyword evidence="1" id="KW-0472">Membrane</keyword>
<reference evidence="4 5" key="1">
    <citation type="journal article" date="2018" name="Nat. Biotechnol.">
        <title>A standardized bacterial taxonomy based on genome phylogeny substantially revises the tree of life.</title>
        <authorList>
            <person name="Parks D.H."/>
            <person name="Chuvochina M."/>
            <person name="Waite D.W."/>
            <person name="Rinke C."/>
            <person name="Skarshewski A."/>
            <person name="Chaumeil P.A."/>
            <person name="Hugenholtz P."/>
        </authorList>
    </citation>
    <scope>NUCLEOTIDE SEQUENCE [LARGE SCALE GENOMIC DNA]</scope>
    <source>
        <strain evidence="4">UBA9667</strain>
    </source>
</reference>
<dbReference type="SUPFAM" id="SSF56935">
    <property type="entry name" value="Porins"/>
    <property type="match status" value="1"/>
</dbReference>
<accession>A0A3D2SGA3</accession>
<dbReference type="InterPro" id="IPR039426">
    <property type="entry name" value="TonB-dep_rcpt-like"/>
</dbReference>
<keyword evidence="1" id="KW-1134">Transmembrane beta strand</keyword>
<evidence type="ECO:0000256" key="1">
    <source>
        <dbReference type="PROSITE-ProRule" id="PRU01360"/>
    </source>
</evidence>
<dbReference type="Gene3D" id="2.170.130.10">
    <property type="entry name" value="TonB-dependent receptor, plug domain"/>
    <property type="match status" value="1"/>
</dbReference>
<comment type="subcellular location">
    <subcellularLocation>
        <location evidence="1">Cell outer membrane</location>
        <topology evidence="1">Multi-pass membrane protein</topology>
    </subcellularLocation>
</comment>
<organism evidence="4 5">
    <name type="scientific">Bacteroides graminisolvens</name>
    <dbReference type="NCBI Taxonomy" id="477666"/>
    <lineage>
        <taxon>Bacteria</taxon>
        <taxon>Pseudomonadati</taxon>
        <taxon>Bacteroidota</taxon>
        <taxon>Bacteroidia</taxon>
        <taxon>Bacteroidales</taxon>
        <taxon>Bacteroidaceae</taxon>
        <taxon>Bacteroides</taxon>
    </lineage>
</organism>
<gene>
    <name evidence="4" type="ORF">DHW31_08790</name>
</gene>
<keyword evidence="2" id="KW-0732">Signal</keyword>